<organism evidence="1 2">
    <name type="scientific">Tritrichomonas musculus</name>
    <dbReference type="NCBI Taxonomy" id="1915356"/>
    <lineage>
        <taxon>Eukaryota</taxon>
        <taxon>Metamonada</taxon>
        <taxon>Parabasalia</taxon>
        <taxon>Tritrichomonadida</taxon>
        <taxon>Tritrichomonadidae</taxon>
        <taxon>Tritrichomonas</taxon>
    </lineage>
</organism>
<evidence type="ECO:0000313" key="1">
    <source>
        <dbReference type="EMBL" id="KAK8865187.1"/>
    </source>
</evidence>
<evidence type="ECO:0008006" key="3">
    <source>
        <dbReference type="Google" id="ProtNLM"/>
    </source>
</evidence>
<sequence>MTLEDTLSQVNCPITGAKFSIVRKEIPRNVTQFNQWTEDVLKRANSGKTVNIAIDCEGYFLGTIKKSLSCIQIGEIYNDSFNVYQSTNPPSIGNKSGFIILNPFCNKVKNNLSSVLSHPNVMIYTFDFVGDFSTMIEAGININLNNVFDSQVATQSYNSNLIQNKSGKSLSWFVEEAEGLDPFAQVAKVTKNRDKRNYFCVTSYLFKDSKNPTSDILTKELLEMGAADVYMTGLAATYCISKQLSQKVLVNTSAKVAQFKQFANSFCSYLAPSICRHLFFIDSYSAWKYNDNNLLLRDETEKDLINLLRIFQDTYSIISSYLILNSNNLSQISYYRADQIYRAVALKLEKNRPKLVEMMKKYA</sequence>
<comment type="caution">
    <text evidence="1">The sequence shown here is derived from an EMBL/GenBank/DDBJ whole genome shotgun (WGS) entry which is preliminary data.</text>
</comment>
<dbReference type="Gene3D" id="3.30.420.10">
    <property type="entry name" value="Ribonuclease H-like superfamily/Ribonuclease H"/>
    <property type="match status" value="1"/>
</dbReference>
<protein>
    <recommendedName>
        <fullName evidence="3">3'-5' exonuclease domain-containing protein</fullName>
    </recommendedName>
</protein>
<accession>A0ABR2IMU9</accession>
<dbReference type="Proteomes" id="UP001470230">
    <property type="component" value="Unassembled WGS sequence"/>
</dbReference>
<proteinExistence type="predicted"/>
<reference evidence="1 2" key="1">
    <citation type="submission" date="2024-04" db="EMBL/GenBank/DDBJ databases">
        <title>Tritrichomonas musculus Genome.</title>
        <authorList>
            <person name="Alves-Ferreira E."/>
            <person name="Grigg M."/>
            <person name="Lorenzi H."/>
            <person name="Galac M."/>
        </authorList>
    </citation>
    <scope>NUCLEOTIDE SEQUENCE [LARGE SCALE GENOMIC DNA]</scope>
    <source>
        <strain evidence="1 2">EAF2021</strain>
    </source>
</reference>
<dbReference type="SUPFAM" id="SSF53098">
    <property type="entry name" value="Ribonuclease H-like"/>
    <property type="match status" value="1"/>
</dbReference>
<evidence type="ECO:0000313" key="2">
    <source>
        <dbReference type="Proteomes" id="UP001470230"/>
    </source>
</evidence>
<dbReference type="InterPro" id="IPR012337">
    <property type="entry name" value="RNaseH-like_sf"/>
</dbReference>
<gene>
    <name evidence="1" type="ORF">M9Y10_010723</name>
</gene>
<name>A0ABR2IMU9_9EUKA</name>
<dbReference type="InterPro" id="IPR036397">
    <property type="entry name" value="RNaseH_sf"/>
</dbReference>
<keyword evidence="2" id="KW-1185">Reference proteome</keyword>
<dbReference type="EMBL" id="JAPFFF010000016">
    <property type="protein sequence ID" value="KAK8865187.1"/>
    <property type="molecule type" value="Genomic_DNA"/>
</dbReference>